<accession>A0A8K0JQX9</accession>
<name>A0A8K0JQX9_9TREE</name>
<dbReference type="Proteomes" id="UP000812966">
    <property type="component" value="Unassembled WGS sequence"/>
</dbReference>
<reference evidence="1" key="1">
    <citation type="submission" date="2020-04" db="EMBL/GenBank/DDBJ databases">
        <title>Analysis of mating type loci in Filobasidium floriforme.</title>
        <authorList>
            <person name="Nowrousian M."/>
        </authorList>
    </citation>
    <scope>NUCLEOTIDE SEQUENCE</scope>
    <source>
        <strain evidence="1">CBS 6242</strain>
    </source>
</reference>
<comment type="caution">
    <text evidence="1">The sequence shown here is derived from an EMBL/GenBank/DDBJ whole genome shotgun (WGS) entry which is preliminary data.</text>
</comment>
<keyword evidence="2" id="KW-1185">Reference proteome</keyword>
<evidence type="ECO:0000313" key="1">
    <source>
        <dbReference type="EMBL" id="KAG7566946.1"/>
    </source>
</evidence>
<sequence length="19" mass="1950">MPATRSPSSTSPCPLTTTD</sequence>
<gene>
    <name evidence="1" type="ORF">FFLO_01325</name>
</gene>
<dbReference type="AlphaFoldDB" id="A0A8K0JQX9"/>
<protein>
    <submittedName>
        <fullName evidence="1">Uncharacterized protein</fullName>
    </submittedName>
</protein>
<organism evidence="1 2">
    <name type="scientific">Filobasidium floriforme</name>
    <dbReference type="NCBI Taxonomy" id="5210"/>
    <lineage>
        <taxon>Eukaryota</taxon>
        <taxon>Fungi</taxon>
        <taxon>Dikarya</taxon>
        <taxon>Basidiomycota</taxon>
        <taxon>Agaricomycotina</taxon>
        <taxon>Tremellomycetes</taxon>
        <taxon>Filobasidiales</taxon>
        <taxon>Filobasidiaceae</taxon>
        <taxon>Filobasidium</taxon>
    </lineage>
</organism>
<dbReference type="EMBL" id="JABELV010000018">
    <property type="protein sequence ID" value="KAG7566946.1"/>
    <property type="molecule type" value="Genomic_DNA"/>
</dbReference>
<proteinExistence type="predicted"/>
<evidence type="ECO:0000313" key="2">
    <source>
        <dbReference type="Proteomes" id="UP000812966"/>
    </source>
</evidence>